<evidence type="ECO:0000313" key="2">
    <source>
        <dbReference type="Proteomes" id="UP000242180"/>
    </source>
</evidence>
<dbReference type="OMA" id="IANTIDC"/>
<dbReference type="PANTHER" id="PTHR42103">
    <property type="entry name" value="ALPHA/BETA-HYDROLASES SUPERFAMILY PROTEIN"/>
    <property type="match status" value="1"/>
</dbReference>
<accession>A0A1X2H4P6</accession>
<dbReference type="PANTHER" id="PTHR42103:SF2">
    <property type="entry name" value="AB HYDROLASE-1 DOMAIN-CONTAINING PROTEIN"/>
    <property type="match status" value="1"/>
</dbReference>
<keyword evidence="2" id="KW-1185">Reference proteome</keyword>
<evidence type="ECO:0000313" key="1">
    <source>
        <dbReference type="EMBL" id="ORY92358.1"/>
    </source>
</evidence>
<dbReference type="AlphaFoldDB" id="A0A1X2H4P6"/>
<comment type="caution">
    <text evidence="1">The sequence shown here is derived from an EMBL/GenBank/DDBJ whole genome shotgun (WGS) entry which is preliminary data.</text>
</comment>
<keyword evidence="1" id="KW-0378">Hydrolase</keyword>
<proteinExistence type="predicted"/>
<gene>
    <name evidence="1" type="ORF">BCR43DRAFT_446096</name>
</gene>
<dbReference type="SUPFAM" id="SSF53474">
    <property type="entry name" value="alpha/beta-Hydrolases"/>
    <property type="match status" value="1"/>
</dbReference>
<reference evidence="1 2" key="1">
    <citation type="submission" date="2016-07" db="EMBL/GenBank/DDBJ databases">
        <title>Pervasive Adenine N6-methylation of Active Genes in Fungi.</title>
        <authorList>
            <consortium name="DOE Joint Genome Institute"/>
            <person name="Mondo S.J."/>
            <person name="Dannebaum R.O."/>
            <person name="Kuo R.C."/>
            <person name="Labutti K."/>
            <person name="Haridas S."/>
            <person name="Kuo A."/>
            <person name="Salamov A."/>
            <person name="Ahrendt S.R."/>
            <person name="Lipzen A."/>
            <person name="Sullivan W."/>
            <person name="Andreopoulos W.B."/>
            <person name="Clum A."/>
            <person name="Lindquist E."/>
            <person name="Daum C."/>
            <person name="Ramamoorthy G.K."/>
            <person name="Gryganskyi A."/>
            <person name="Culley D."/>
            <person name="Magnuson J.K."/>
            <person name="James T.Y."/>
            <person name="O'Malley M.A."/>
            <person name="Stajich J.E."/>
            <person name="Spatafora J.W."/>
            <person name="Visel A."/>
            <person name="Grigoriev I.V."/>
        </authorList>
    </citation>
    <scope>NUCLEOTIDE SEQUENCE [LARGE SCALE GENOMIC DNA]</scope>
    <source>
        <strain evidence="1 2">NRRL 2496</strain>
    </source>
</reference>
<name>A0A1X2H4P6_SYNRA</name>
<dbReference type="Gene3D" id="3.40.50.1820">
    <property type="entry name" value="alpha/beta hydrolase"/>
    <property type="match status" value="1"/>
</dbReference>
<organism evidence="1 2">
    <name type="scientific">Syncephalastrum racemosum</name>
    <name type="common">Filamentous fungus</name>
    <dbReference type="NCBI Taxonomy" id="13706"/>
    <lineage>
        <taxon>Eukaryota</taxon>
        <taxon>Fungi</taxon>
        <taxon>Fungi incertae sedis</taxon>
        <taxon>Mucoromycota</taxon>
        <taxon>Mucoromycotina</taxon>
        <taxon>Mucoromycetes</taxon>
        <taxon>Mucorales</taxon>
        <taxon>Syncephalastraceae</taxon>
        <taxon>Syncephalastrum</taxon>
    </lineage>
</organism>
<dbReference type="GO" id="GO:0016787">
    <property type="term" value="F:hydrolase activity"/>
    <property type="evidence" value="ECO:0007669"/>
    <property type="project" value="UniProtKB-KW"/>
</dbReference>
<sequence length="170" mass="19372">MNIVNRGSGKSKGRTSWTGIPERGDYKAVIEYLKNHTVKMTHLLVSGYSFGSMIAASMIDYEGLPVSSSFLLISYPLNVQWALASVKSSYYTQQVTRLLKDGQHAVLVIAGDSDNFTRFSSYESWVKDRANTVEFVAMEEMDHFWFNYEHELVHHVDAWLGRQPWAKPAE</sequence>
<dbReference type="EMBL" id="MCGN01000010">
    <property type="protein sequence ID" value="ORY92358.1"/>
    <property type="molecule type" value="Genomic_DNA"/>
</dbReference>
<dbReference type="Proteomes" id="UP000242180">
    <property type="component" value="Unassembled WGS sequence"/>
</dbReference>
<protein>
    <submittedName>
        <fullName evidence="1">Alpha/Beta hydrolase protein</fullName>
    </submittedName>
</protein>
<dbReference type="STRING" id="13706.A0A1X2H4P6"/>
<dbReference type="OrthoDB" id="10260961at2759"/>
<dbReference type="InterPro" id="IPR029058">
    <property type="entry name" value="AB_hydrolase_fold"/>
</dbReference>
<dbReference type="InParanoid" id="A0A1X2H4P6"/>